<dbReference type="AlphaFoldDB" id="A0AAD7FXJ8"/>
<dbReference type="PANTHER" id="PTHR21310:SF15">
    <property type="entry name" value="AMINOGLYCOSIDE PHOSPHOTRANSFERASE DOMAIN-CONTAINING PROTEIN"/>
    <property type="match status" value="1"/>
</dbReference>
<feature type="non-terminal residue" evidence="2">
    <location>
        <position position="111"/>
    </location>
</feature>
<dbReference type="Pfam" id="PF01636">
    <property type="entry name" value="APH"/>
    <property type="match status" value="1"/>
</dbReference>
<protein>
    <recommendedName>
        <fullName evidence="1">Aminoglycoside phosphotransferase domain-containing protein</fullName>
    </recommendedName>
</protein>
<keyword evidence="3" id="KW-1185">Reference proteome</keyword>
<reference evidence="2" key="1">
    <citation type="submission" date="2023-03" db="EMBL/GenBank/DDBJ databases">
        <title>Massive genome expansion in bonnet fungi (Mycena s.s.) driven by repeated elements and novel gene families across ecological guilds.</title>
        <authorList>
            <consortium name="Lawrence Berkeley National Laboratory"/>
            <person name="Harder C.B."/>
            <person name="Miyauchi S."/>
            <person name="Viragh M."/>
            <person name="Kuo A."/>
            <person name="Thoen E."/>
            <person name="Andreopoulos B."/>
            <person name="Lu D."/>
            <person name="Skrede I."/>
            <person name="Drula E."/>
            <person name="Henrissat B."/>
            <person name="Morin E."/>
            <person name="Kohler A."/>
            <person name="Barry K."/>
            <person name="LaButti K."/>
            <person name="Morin E."/>
            <person name="Salamov A."/>
            <person name="Lipzen A."/>
            <person name="Mereny Z."/>
            <person name="Hegedus B."/>
            <person name="Baldrian P."/>
            <person name="Stursova M."/>
            <person name="Weitz H."/>
            <person name="Taylor A."/>
            <person name="Grigoriev I.V."/>
            <person name="Nagy L.G."/>
            <person name="Martin F."/>
            <person name="Kauserud H."/>
        </authorList>
    </citation>
    <scope>NUCLEOTIDE SEQUENCE</scope>
    <source>
        <strain evidence="2">9284</strain>
    </source>
</reference>
<comment type="caution">
    <text evidence="2">The sequence shown here is derived from an EMBL/GenBank/DDBJ whole genome shotgun (WGS) entry which is preliminary data.</text>
</comment>
<dbReference type="InterPro" id="IPR051678">
    <property type="entry name" value="AGP_Transferase"/>
</dbReference>
<dbReference type="PANTHER" id="PTHR21310">
    <property type="entry name" value="AMINOGLYCOSIDE PHOSPHOTRANSFERASE-RELATED-RELATED"/>
    <property type="match status" value="1"/>
</dbReference>
<dbReference type="Gene3D" id="3.30.200.20">
    <property type="entry name" value="Phosphorylase Kinase, domain 1"/>
    <property type="match status" value="1"/>
</dbReference>
<feature type="domain" description="Aminoglycoside phosphotransferase" evidence="1">
    <location>
        <begin position="9"/>
        <end position="101"/>
    </location>
</feature>
<organism evidence="2 3">
    <name type="scientific">Roridomyces roridus</name>
    <dbReference type="NCBI Taxonomy" id="1738132"/>
    <lineage>
        <taxon>Eukaryota</taxon>
        <taxon>Fungi</taxon>
        <taxon>Dikarya</taxon>
        <taxon>Basidiomycota</taxon>
        <taxon>Agaricomycotina</taxon>
        <taxon>Agaricomycetes</taxon>
        <taxon>Agaricomycetidae</taxon>
        <taxon>Agaricales</taxon>
        <taxon>Marasmiineae</taxon>
        <taxon>Mycenaceae</taxon>
        <taxon>Roridomyces</taxon>
    </lineage>
</organism>
<accession>A0AAD7FXJ8</accession>
<dbReference type="InterPro" id="IPR002575">
    <property type="entry name" value="Aminoglycoside_PTrfase"/>
</dbReference>
<sequence>LPKKVLARVARDAKSRSDISIESEVATMVYVRQLCGATVPVPTVYGYCPTRHNVIGQPFCIVSFAEGVDMRGVPWEDLALETKLIAVRDFANIVNQLSRLNFKAIGSIHFK</sequence>
<dbReference type="Proteomes" id="UP001221142">
    <property type="component" value="Unassembled WGS sequence"/>
</dbReference>
<evidence type="ECO:0000259" key="1">
    <source>
        <dbReference type="Pfam" id="PF01636"/>
    </source>
</evidence>
<dbReference type="InterPro" id="IPR011009">
    <property type="entry name" value="Kinase-like_dom_sf"/>
</dbReference>
<gene>
    <name evidence="2" type="ORF">FB45DRAFT_714566</name>
</gene>
<feature type="non-terminal residue" evidence="2">
    <location>
        <position position="1"/>
    </location>
</feature>
<proteinExistence type="predicted"/>
<name>A0AAD7FXJ8_9AGAR</name>
<dbReference type="EMBL" id="JARKIF010000003">
    <property type="protein sequence ID" value="KAJ7644584.1"/>
    <property type="molecule type" value="Genomic_DNA"/>
</dbReference>
<evidence type="ECO:0000313" key="2">
    <source>
        <dbReference type="EMBL" id="KAJ7644584.1"/>
    </source>
</evidence>
<evidence type="ECO:0000313" key="3">
    <source>
        <dbReference type="Proteomes" id="UP001221142"/>
    </source>
</evidence>
<dbReference type="SUPFAM" id="SSF56112">
    <property type="entry name" value="Protein kinase-like (PK-like)"/>
    <property type="match status" value="1"/>
</dbReference>